<keyword evidence="6" id="KW-0808">Transferase</keyword>
<evidence type="ECO:0000256" key="13">
    <source>
        <dbReference type="ARBA" id="ARBA00043219"/>
    </source>
</evidence>
<dbReference type="Pfam" id="PF01239">
    <property type="entry name" value="PPTA"/>
    <property type="match status" value="4"/>
</dbReference>
<dbReference type="EC" id="2.5.1.58" evidence="4"/>
<dbReference type="EMBL" id="JAQJAN010000003">
    <property type="protein sequence ID" value="KAJ5734373.1"/>
    <property type="molecule type" value="Genomic_DNA"/>
</dbReference>
<evidence type="ECO:0000313" key="15">
    <source>
        <dbReference type="EMBL" id="KAJ5734373.1"/>
    </source>
</evidence>
<dbReference type="Gene3D" id="1.25.40.120">
    <property type="entry name" value="Protein prenylyltransferase"/>
    <property type="match status" value="1"/>
</dbReference>
<evidence type="ECO:0000256" key="6">
    <source>
        <dbReference type="ARBA" id="ARBA00022679"/>
    </source>
</evidence>
<organism evidence="15 16">
    <name type="scientific">Penicillium malachiteum</name>
    <dbReference type="NCBI Taxonomy" id="1324776"/>
    <lineage>
        <taxon>Eukaryota</taxon>
        <taxon>Fungi</taxon>
        <taxon>Dikarya</taxon>
        <taxon>Ascomycota</taxon>
        <taxon>Pezizomycotina</taxon>
        <taxon>Eurotiomycetes</taxon>
        <taxon>Eurotiomycetidae</taxon>
        <taxon>Eurotiales</taxon>
        <taxon>Aspergillaceae</taxon>
        <taxon>Penicillium</taxon>
    </lineage>
</organism>
<evidence type="ECO:0000256" key="2">
    <source>
        <dbReference type="ARBA" id="ARBA00006734"/>
    </source>
</evidence>
<evidence type="ECO:0000256" key="1">
    <source>
        <dbReference type="ARBA" id="ARBA00001946"/>
    </source>
</evidence>
<dbReference type="PANTHER" id="PTHR11129:SF1">
    <property type="entry name" value="PROTEIN FARNESYLTRANSFERASE_GERANYLGERANYLTRANSFERASE TYPE-1 SUBUNIT ALPHA"/>
    <property type="match status" value="1"/>
</dbReference>
<feature type="region of interest" description="Disordered" evidence="14">
    <location>
        <begin position="1"/>
        <end position="22"/>
    </location>
</feature>
<dbReference type="GO" id="GO:0005953">
    <property type="term" value="C:CAAX-protein geranylgeranyltransferase complex"/>
    <property type="evidence" value="ECO:0007669"/>
    <property type="project" value="TreeGrafter"/>
</dbReference>
<dbReference type="PROSITE" id="PS51147">
    <property type="entry name" value="PFTA"/>
    <property type="match status" value="3"/>
</dbReference>
<keyword evidence="7" id="KW-0677">Repeat</keyword>
<sequence length="333" mass="38602">MAGKYESDPEWASVTPIPLDDGEESGAMPLASIAYPTEYLEATSYLRAVMAANEMSERALKLTQDVISMNAAHYTVWIYRAKILFALEKSLEDEVAWLNQVALKYLKNYQIWHHRQVLMSSRKHFPTLPPKEQDFLMDMFAQDSKNYHVWTYRHWLVRHFKLWDHPREIEDINHLLKADVRNNSAWSHRYMLRFGPRDDQLDAGMANAGDMSTTPGEKGVLAVVDEDMVDAELLFAQEAIVRAPENRSPWWFARGVLLASGRGLTEWEEFAEKFVDGDAVKSSHAIEWLADAYADGERDIQAAEMLNLLKEKYDPIRKNYWDYRMKMLDIPAH</sequence>
<dbReference type="GO" id="GO:0004660">
    <property type="term" value="F:protein farnesyltransferase activity"/>
    <property type="evidence" value="ECO:0007669"/>
    <property type="project" value="UniProtKB-EC"/>
</dbReference>
<evidence type="ECO:0000256" key="5">
    <source>
        <dbReference type="ARBA" id="ARBA00022602"/>
    </source>
</evidence>
<proteinExistence type="inferred from homology"/>
<dbReference type="SUPFAM" id="SSF48439">
    <property type="entry name" value="Protein prenylyltransferase"/>
    <property type="match status" value="1"/>
</dbReference>
<evidence type="ECO:0000256" key="8">
    <source>
        <dbReference type="ARBA" id="ARBA00022842"/>
    </source>
</evidence>
<gene>
    <name evidence="15" type="ORF">N7493_003159</name>
</gene>
<evidence type="ECO:0000256" key="3">
    <source>
        <dbReference type="ARBA" id="ARBA00012700"/>
    </source>
</evidence>
<comment type="cofactor">
    <cofactor evidence="1">
        <name>Mg(2+)</name>
        <dbReference type="ChEBI" id="CHEBI:18420"/>
    </cofactor>
</comment>
<dbReference type="EC" id="2.5.1.59" evidence="3"/>
<evidence type="ECO:0000256" key="12">
    <source>
        <dbReference type="ARBA" id="ARBA00043086"/>
    </source>
</evidence>
<protein>
    <recommendedName>
        <fullName evidence="9">Protein farnesyltransferase/geranylgeranyltransferase type-1 subunit alpha</fullName>
        <ecNumber evidence="4">2.5.1.58</ecNumber>
        <ecNumber evidence="3">2.5.1.59</ecNumber>
    </recommendedName>
    <alternativeName>
        <fullName evidence="12">CAAX farnesyltransferase subunit alpha</fullName>
    </alternativeName>
    <alternativeName>
        <fullName evidence="11">FTase-alpha</fullName>
    </alternativeName>
    <alternativeName>
        <fullName evidence="10">Ras proteins prenyltransferase subunit alpha</fullName>
    </alternativeName>
    <alternativeName>
        <fullName evidence="13">Type I protein geranyl-geranyltransferase subunit alpha</fullName>
    </alternativeName>
</protein>
<keyword evidence="8" id="KW-0460">Magnesium</keyword>
<keyword evidence="5" id="KW-0637">Prenyltransferase</keyword>
<dbReference type="PANTHER" id="PTHR11129">
    <property type="entry name" value="PROTEIN FARNESYLTRANSFERASE ALPHA SUBUNIT/RAB GERANYLGERANYL TRANSFERASE ALPHA SUBUNIT"/>
    <property type="match status" value="1"/>
</dbReference>
<keyword evidence="16" id="KW-1185">Reference proteome</keyword>
<evidence type="ECO:0000256" key="9">
    <source>
        <dbReference type="ARBA" id="ARBA00040965"/>
    </source>
</evidence>
<evidence type="ECO:0000256" key="10">
    <source>
        <dbReference type="ARBA" id="ARBA00041392"/>
    </source>
</evidence>
<name>A0AAD6HTT6_9EURO</name>
<dbReference type="InterPro" id="IPR002088">
    <property type="entry name" value="Prenyl_trans_a"/>
</dbReference>
<dbReference type="AlphaFoldDB" id="A0AAD6HTT6"/>
<evidence type="ECO:0000256" key="14">
    <source>
        <dbReference type="SAM" id="MobiDB-lite"/>
    </source>
</evidence>
<evidence type="ECO:0000256" key="7">
    <source>
        <dbReference type="ARBA" id="ARBA00022737"/>
    </source>
</evidence>
<dbReference type="GO" id="GO:0004662">
    <property type="term" value="F:CAAX-protein geranylgeranyltransferase activity"/>
    <property type="evidence" value="ECO:0007669"/>
    <property type="project" value="UniProtKB-EC"/>
</dbReference>
<evidence type="ECO:0000256" key="4">
    <source>
        <dbReference type="ARBA" id="ARBA00012702"/>
    </source>
</evidence>
<reference evidence="15" key="1">
    <citation type="journal article" date="2023" name="IMA Fungus">
        <title>Comparative genomic study of the Penicillium genus elucidates a diverse pangenome and 15 lateral gene transfer events.</title>
        <authorList>
            <person name="Petersen C."/>
            <person name="Sorensen T."/>
            <person name="Nielsen M.R."/>
            <person name="Sondergaard T.E."/>
            <person name="Sorensen J.L."/>
            <person name="Fitzpatrick D.A."/>
            <person name="Frisvad J.C."/>
            <person name="Nielsen K.L."/>
        </authorList>
    </citation>
    <scope>NUCLEOTIDE SEQUENCE</scope>
    <source>
        <strain evidence="15">IBT 17514</strain>
    </source>
</reference>
<dbReference type="GO" id="GO:0005965">
    <property type="term" value="C:protein farnesyltransferase complex"/>
    <property type="evidence" value="ECO:0007669"/>
    <property type="project" value="TreeGrafter"/>
</dbReference>
<dbReference type="Proteomes" id="UP001215712">
    <property type="component" value="Unassembled WGS sequence"/>
</dbReference>
<comment type="similarity">
    <text evidence="2">Belongs to the protein prenyltransferase subunit alpha family.</text>
</comment>
<evidence type="ECO:0000313" key="16">
    <source>
        <dbReference type="Proteomes" id="UP001215712"/>
    </source>
</evidence>
<reference evidence="15" key="2">
    <citation type="submission" date="2023-01" db="EMBL/GenBank/DDBJ databases">
        <authorList>
            <person name="Petersen C."/>
        </authorList>
    </citation>
    <scope>NUCLEOTIDE SEQUENCE</scope>
    <source>
        <strain evidence="15">IBT 17514</strain>
    </source>
</reference>
<accession>A0AAD6HTT6</accession>
<comment type="caution">
    <text evidence="15">The sequence shown here is derived from an EMBL/GenBank/DDBJ whole genome shotgun (WGS) entry which is preliminary data.</text>
</comment>
<evidence type="ECO:0000256" key="11">
    <source>
        <dbReference type="ARBA" id="ARBA00042436"/>
    </source>
</evidence>